<reference evidence="1" key="1">
    <citation type="submission" date="2020-07" db="EMBL/GenBank/DDBJ databases">
        <title>The High-quality genome of the commercially important snow crab, Chionoecetes opilio.</title>
        <authorList>
            <person name="Jeong J.-H."/>
            <person name="Ryu S."/>
        </authorList>
    </citation>
    <scope>NUCLEOTIDE SEQUENCE</scope>
    <source>
        <strain evidence="1">MADBK_172401_WGS</strain>
        <tissue evidence="1">Digestive gland</tissue>
    </source>
</reference>
<comment type="caution">
    <text evidence="1">The sequence shown here is derived from an EMBL/GenBank/DDBJ whole genome shotgun (WGS) entry which is preliminary data.</text>
</comment>
<evidence type="ECO:0000313" key="2">
    <source>
        <dbReference type="Proteomes" id="UP000770661"/>
    </source>
</evidence>
<dbReference type="AlphaFoldDB" id="A0A8J4XUC5"/>
<sequence length="324" mass="36240">MEEKIVGKFVVTPSKFVDILWVKGIVFVGGSCHESGIGNTAVDICDIIDIECLWHRQGGGEEGCATCAPPQERKAVLRVHHPRRGRLCYVCTTPGEAGCAMCAPPQERKAVLRVHHPRRGRLCYVCTTPGEEGCATCAPPQERQAVLRVHHPRRGRLCYVCTTQERQGCATCAPPQERKAVLRVHHPRRGRLCYVCTTPGEEGCATCAPPQERKAVLRVHHPRRGRLCYVCTTPGASHRVRTLTHHSFTFSATRLFNCIPTKLRNMRVVSPDTFKYKLDAWLANIPDQPPTPGYTSSYSNSLLHWIKQDRELSGYSGDPSQLRR</sequence>
<accession>A0A8J4XUC5</accession>
<proteinExistence type="predicted"/>
<dbReference type="Proteomes" id="UP000770661">
    <property type="component" value="Unassembled WGS sequence"/>
</dbReference>
<dbReference type="EMBL" id="JACEEZ010021674">
    <property type="protein sequence ID" value="KAG0713214.1"/>
    <property type="molecule type" value="Genomic_DNA"/>
</dbReference>
<protein>
    <submittedName>
        <fullName evidence="1">Uncharacterized protein</fullName>
    </submittedName>
</protein>
<organism evidence="1 2">
    <name type="scientific">Chionoecetes opilio</name>
    <name type="common">Atlantic snow crab</name>
    <name type="synonym">Cancer opilio</name>
    <dbReference type="NCBI Taxonomy" id="41210"/>
    <lineage>
        <taxon>Eukaryota</taxon>
        <taxon>Metazoa</taxon>
        <taxon>Ecdysozoa</taxon>
        <taxon>Arthropoda</taxon>
        <taxon>Crustacea</taxon>
        <taxon>Multicrustacea</taxon>
        <taxon>Malacostraca</taxon>
        <taxon>Eumalacostraca</taxon>
        <taxon>Eucarida</taxon>
        <taxon>Decapoda</taxon>
        <taxon>Pleocyemata</taxon>
        <taxon>Brachyura</taxon>
        <taxon>Eubrachyura</taxon>
        <taxon>Majoidea</taxon>
        <taxon>Majidae</taxon>
        <taxon>Chionoecetes</taxon>
    </lineage>
</organism>
<gene>
    <name evidence="1" type="ORF">GWK47_016691</name>
</gene>
<name>A0A8J4XUC5_CHIOP</name>
<evidence type="ECO:0000313" key="1">
    <source>
        <dbReference type="EMBL" id="KAG0713214.1"/>
    </source>
</evidence>
<keyword evidence="2" id="KW-1185">Reference proteome</keyword>